<reference evidence="2 3" key="1">
    <citation type="journal article" date="2017" name="Nat. Commun.">
        <title>Genome assembly with in vitro proximity ligation data and whole-genome triplication in lettuce.</title>
        <authorList>
            <person name="Reyes-Chin-Wo S."/>
            <person name="Wang Z."/>
            <person name="Yang X."/>
            <person name="Kozik A."/>
            <person name="Arikit S."/>
            <person name="Song C."/>
            <person name="Xia L."/>
            <person name="Froenicke L."/>
            <person name="Lavelle D.O."/>
            <person name="Truco M.J."/>
            <person name="Xia R."/>
            <person name="Zhu S."/>
            <person name="Xu C."/>
            <person name="Xu H."/>
            <person name="Xu X."/>
            <person name="Cox K."/>
            <person name="Korf I."/>
            <person name="Meyers B.C."/>
            <person name="Michelmore R.W."/>
        </authorList>
    </citation>
    <scope>NUCLEOTIDE SEQUENCE [LARGE SCALE GENOMIC DNA]</scope>
    <source>
        <strain evidence="3">cv. Salinas</strain>
        <tissue evidence="2">Seedlings</tissue>
    </source>
</reference>
<evidence type="ECO:0000313" key="2">
    <source>
        <dbReference type="EMBL" id="KAJ0219034.1"/>
    </source>
</evidence>
<comment type="caution">
    <text evidence="2">The sequence shown here is derived from an EMBL/GenBank/DDBJ whole genome shotgun (WGS) entry which is preliminary data.</text>
</comment>
<organism evidence="2 3">
    <name type="scientific">Lactuca sativa</name>
    <name type="common">Garden lettuce</name>
    <dbReference type="NCBI Taxonomy" id="4236"/>
    <lineage>
        <taxon>Eukaryota</taxon>
        <taxon>Viridiplantae</taxon>
        <taxon>Streptophyta</taxon>
        <taxon>Embryophyta</taxon>
        <taxon>Tracheophyta</taxon>
        <taxon>Spermatophyta</taxon>
        <taxon>Magnoliopsida</taxon>
        <taxon>eudicotyledons</taxon>
        <taxon>Gunneridae</taxon>
        <taxon>Pentapetalae</taxon>
        <taxon>asterids</taxon>
        <taxon>campanulids</taxon>
        <taxon>Asterales</taxon>
        <taxon>Asteraceae</taxon>
        <taxon>Cichorioideae</taxon>
        <taxon>Cichorieae</taxon>
        <taxon>Lactucinae</taxon>
        <taxon>Lactuca</taxon>
    </lineage>
</organism>
<name>A0A9R1XRF2_LACSA</name>
<keyword evidence="3" id="KW-1185">Reference proteome</keyword>
<protein>
    <submittedName>
        <fullName evidence="2">Uncharacterized protein</fullName>
    </submittedName>
</protein>
<dbReference type="Proteomes" id="UP000235145">
    <property type="component" value="Unassembled WGS sequence"/>
</dbReference>
<accession>A0A9R1XRF2</accession>
<sequence length="155" mass="18296">MDSCTHMNEESENWNSNVCLKILKKMNRFGKNIRFWGIIHSQGHVFEARVGDLVRIPYVHENVAINFIHQTPDVYINAYFSKENFMQCYSTNIEPVNSRNLWAQIEYIKPLPPMSRRMSGRVRMRENNMFHPHQRRQEGQKTSHPPCICSKSATK</sequence>
<proteinExistence type="predicted"/>
<gene>
    <name evidence="2" type="ORF">LSAT_V11C300138310</name>
</gene>
<evidence type="ECO:0000256" key="1">
    <source>
        <dbReference type="SAM" id="MobiDB-lite"/>
    </source>
</evidence>
<dbReference type="AlphaFoldDB" id="A0A9R1XRF2"/>
<dbReference type="EMBL" id="NBSK02000003">
    <property type="protein sequence ID" value="KAJ0219034.1"/>
    <property type="molecule type" value="Genomic_DNA"/>
</dbReference>
<evidence type="ECO:0000313" key="3">
    <source>
        <dbReference type="Proteomes" id="UP000235145"/>
    </source>
</evidence>
<feature type="region of interest" description="Disordered" evidence="1">
    <location>
        <begin position="132"/>
        <end position="155"/>
    </location>
</feature>